<dbReference type="InterPro" id="IPR010585">
    <property type="entry name" value="DNA_repair_prot_XRCC4"/>
</dbReference>
<dbReference type="PANTHER" id="PTHR28559:SF1">
    <property type="entry name" value="DNA REPAIR PROTEIN XRCC4"/>
    <property type="match status" value="1"/>
</dbReference>
<dbReference type="GO" id="GO:0005958">
    <property type="term" value="C:DNA-dependent protein kinase-DNA ligase 4 complex"/>
    <property type="evidence" value="ECO:0007669"/>
    <property type="project" value="TreeGrafter"/>
</dbReference>
<dbReference type="Gene3D" id="2.170.210.10">
    <property type="entry name" value="DNA double-strand break repair and VJ recombination XRCC4, N-terminal"/>
    <property type="match status" value="1"/>
</dbReference>
<dbReference type="AlphaFoldDB" id="A0A815CE37"/>
<evidence type="ECO:0000256" key="5">
    <source>
        <dbReference type="SAM" id="MobiDB-lite"/>
    </source>
</evidence>
<evidence type="ECO:0000256" key="2">
    <source>
        <dbReference type="ARBA" id="ARBA00022763"/>
    </source>
</evidence>
<dbReference type="GO" id="GO:0032807">
    <property type="term" value="C:DNA ligase IV complex"/>
    <property type="evidence" value="ECO:0007669"/>
    <property type="project" value="TreeGrafter"/>
</dbReference>
<evidence type="ECO:0000256" key="1">
    <source>
        <dbReference type="ARBA" id="ARBA00004123"/>
    </source>
</evidence>
<feature type="region of interest" description="Disordered" evidence="5">
    <location>
        <begin position="215"/>
        <end position="243"/>
    </location>
</feature>
<keyword evidence="4" id="KW-0539">Nucleus</keyword>
<evidence type="ECO:0000313" key="8">
    <source>
        <dbReference type="EMBL" id="CAF1282901.1"/>
    </source>
</evidence>
<sequence>MARVTDNEFTYFIKISDENGERYYLKSTIDEQNNTILIHLTNFKNSWVGVLNQEQVRILAKKFPSESNDSFYSHTQRAFSKGNTATIDGRSYVFNCKKLDKNRLEFVWKEKVEALNSLKIVGSIELQERPNEEVLTKIINYTIGEMETLKAGNEQKTSEIQRINSQLNKALETVKRTVDLKEQLEADLYRKFALVLNTKKVELSKLKHQLESYRNEHPITGNDNESYDNSQSQNTSPMHTTTTLDDIEYSGNKRTRHQINNTDTSEDDEIQHIEMSNRPSKLKMVDNSQDSSLDLGNDQMDYKTSTINKHYQRRNYVTGVNSISTRPFVNPTRVSSTMATPSLPDDSQTTDDLLNKI</sequence>
<dbReference type="SUPFAM" id="SSF58022">
    <property type="entry name" value="XRCC4, C-terminal oligomerization domain"/>
    <property type="match status" value="1"/>
</dbReference>
<feature type="domain" description="XRCC4 coiled-coil" evidence="7">
    <location>
        <begin position="133"/>
        <end position="204"/>
    </location>
</feature>
<evidence type="ECO:0000256" key="4">
    <source>
        <dbReference type="ARBA" id="ARBA00023242"/>
    </source>
</evidence>
<dbReference type="GO" id="GO:0006310">
    <property type="term" value="P:DNA recombination"/>
    <property type="evidence" value="ECO:0007669"/>
    <property type="project" value="InterPro"/>
</dbReference>
<comment type="caution">
    <text evidence="8">The sequence shown here is derived from an EMBL/GenBank/DDBJ whole genome shotgun (WGS) entry which is preliminary data.</text>
</comment>
<feature type="region of interest" description="Disordered" evidence="5">
    <location>
        <begin position="328"/>
        <end position="357"/>
    </location>
</feature>
<dbReference type="EMBL" id="CAJNOL010001082">
    <property type="protein sequence ID" value="CAF1282901.1"/>
    <property type="molecule type" value="Genomic_DNA"/>
</dbReference>
<evidence type="ECO:0000256" key="3">
    <source>
        <dbReference type="ARBA" id="ARBA00023204"/>
    </source>
</evidence>
<name>A0A815CE37_9BILA</name>
<feature type="compositionally biased region" description="Polar residues" evidence="5">
    <location>
        <begin position="221"/>
        <end position="243"/>
    </location>
</feature>
<evidence type="ECO:0008006" key="10">
    <source>
        <dbReference type="Google" id="ProtNLM"/>
    </source>
</evidence>
<evidence type="ECO:0000259" key="6">
    <source>
        <dbReference type="Pfam" id="PF06632"/>
    </source>
</evidence>
<comment type="subcellular location">
    <subcellularLocation>
        <location evidence="1">Nucleus</location>
    </subcellularLocation>
</comment>
<evidence type="ECO:0000259" key="7">
    <source>
        <dbReference type="Pfam" id="PF21924"/>
    </source>
</evidence>
<keyword evidence="3" id="KW-0234">DNA repair</keyword>
<organism evidence="8 9">
    <name type="scientific">Rotaria sordida</name>
    <dbReference type="NCBI Taxonomy" id="392033"/>
    <lineage>
        <taxon>Eukaryota</taxon>
        <taxon>Metazoa</taxon>
        <taxon>Spiralia</taxon>
        <taxon>Gnathifera</taxon>
        <taxon>Rotifera</taxon>
        <taxon>Eurotatoria</taxon>
        <taxon>Bdelloidea</taxon>
        <taxon>Philodinida</taxon>
        <taxon>Philodinidae</taxon>
        <taxon>Rotaria</taxon>
    </lineage>
</organism>
<dbReference type="InterPro" id="IPR038051">
    <property type="entry name" value="XRCC4-like_N_sf"/>
</dbReference>
<gene>
    <name evidence="8" type="ORF">JXQ802_LOCUS28585</name>
</gene>
<dbReference type="PANTHER" id="PTHR28559">
    <property type="entry name" value="DNA REPAIR PROTEIN XRCC4"/>
    <property type="match status" value="1"/>
</dbReference>
<proteinExistence type="predicted"/>
<dbReference type="Pfam" id="PF21924">
    <property type="entry name" value="XRCC4_CC"/>
    <property type="match status" value="1"/>
</dbReference>
<protein>
    <recommendedName>
        <fullName evidence="10">XRCC4</fullName>
    </recommendedName>
</protein>
<keyword evidence="2" id="KW-0227">DNA damage</keyword>
<reference evidence="8" key="1">
    <citation type="submission" date="2021-02" db="EMBL/GenBank/DDBJ databases">
        <authorList>
            <person name="Nowell W R."/>
        </authorList>
    </citation>
    <scope>NUCLEOTIDE SEQUENCE</scope>
</reference>
<dbReference type="Proteomes" id="UP000663870">
    <property type="component" value="Unassembled WGS sequence"/>
</dbReference>
<dbReference type="GO" id="GO:0010165">
    <property type="term" value="P:response to X-ray"/>
    <property type="evidence" value="ECO:0007669"/>
    <property type="project" value="TreeGrafter"/>
</dbReference>
<dbReference type="InterPro" id="IPR053962">
    <property type="entry name" value="XRCC4_CC"/>
</dbReference>
<feature type="domain" description="XRCC4 N-terminal" evidence="6">
    <location>
        <begin position="23"/>
        <end position="124"/>
    </location>
</feature>
<keyword evidence="9" id="KW-1185">Reference proteome</keyword>
<dbReference type="Gene3D" id="1.20.5.370">
    <property type="match status" value="1"/>
</dbReference>
<accession>A0A815CE37</accession>
<evidence type="ECO:0000313" key="9">
    <source>
        <dbReference type="Proteomes" id="UP000663870"/>
    </source>
</evidence>
<dbReference type="InterPro" id="IPR053961">
    <property type="entry name" value="XRCC4_N"/>
</dbReference>
<dbReference type="InterPro" id="IPR014751">
    <property type="entry name" value="XRCC4-like_C"/>
</dbReference>
<dbReference type="GO" id="GO:0006303">
    <property type="term" value="P:double-strand break repair via nonhomologous end joining"/>
    <property type="evidence" value="ECO:0007669"/>
    <property type="project" value="TreeGrafter"/>
</dbReference>
<dbReference type="Pfam" id="PF06632">
    <property type="entry name" value="XRCC4"/>
    <property type="match status" value="1"/>
</dbReference>
<dbReference type="GO" id="GO:0003677">
    <property type="term" value="F:DNA binding"/>
    <property type="evidence" value="ECO:0007669"/>
    <property type="project" value="InterPro"/>
</dbReference>